<dbReference type="EMBL" id="OOIP01000004">
    <property type="protein sequence ID" value="SPO36543.1"/>
    <property type="molecule type" value="Genomic_DNA"/>
</dbReference>
<protein>
    <submittedName>
        <fullName evidence="2">Uncharacterized protein</fullName>
    </submittedName>
</protein>
<accession>A0A5C3EWB3</accession>
<organism evidence="2 3">
    <name type="scientific">Pseudozyma flocculosa</name>
    <dbReference type="NCBI Taxonomy" id="84751"/>
    <lineage>
        <taxon>Eukaryota</taxon>
        <taxon>Fungi</taxon>
        <taxon>Dikarya</taxon>
        <taxon>Basidiomycota</taxon>
        <taxon>Ustilaginomycotina</taxon>
        <taxon>Ustilaginomycetes</taxon>
        <taxon>Ustilaginales</taxon>
        <taxon>Ustilaginaceae</taxon>
        <taxon>Pseudozyma</taxon>
    </lineage>
</organism>
<evidence type="ECO:0000256" key="1">
    <source>
        <dbReference type="SAM" id="MobiDB-lite"/>
    </source>
</evidence>
<feature type="region of interest" description="Disordered" evidence="1">
    <location>
        <begin position="61"/>
        <end position="85"/>
    </location>
</feature>
<gene>
    <name evidence="2" type="ORF">PSFLO_02014</name>
</gene>
<feature type="region of interest" description="Disordered" evidence="1">
    <location>
        <begin position="225"/>
        <end position="244"/>
    </location>
</feature>
<feature type="region of interest" description="Disordered" evidence="1">
    <location>
        <begin position="142"/>
        <end position="161"/>
    </location>
</feature>
<proteinExistence type="predicted"/>
<keyword evidence="3" id="KW-1185">Reference proteome</keyword>
<evidence type="ECO:0000313" key="3">
    <source>
        <dbReference type="Proteomes" id="UP000323386"/>
    </source>
</evidence>
<sequence length="280" mass="30615">MSRSAPDRCCGHGPLALPPVGPFAFAGQQDGAEARTVVLVVVVVAKIWVHTECCRPHLHLHRQRSRLQQRPTTASTTRLGSLERESRKCGAVRGRSLRLSRGKARQRATRNRAVAFGPAEAPTGTTDGRVWDLFAIESNNPSRHPERACAPGNVQKRGVRPSRRGEMRIVVDPASRAALLWAARLRSQSPASKQGRPVQTVPRPAASWDADVDHARSLAFSPLKMRRREPGASEAKACAESPDRAEVRYHRAPACAWGDDDDDDDEVPCLSFLTVPPQAA</sequence>
<dbReference type="AlphaFoldDB" id="A0A5C3EWB3"/>
<dbReference type="Proteomes" id="UP000323386">
    <property type="component" value="Unassembled WGS sequence"/>
</dbReference>
<name>A0A5C3EWB3_9BASI</name>
<evidence type="ECO:0000313" key="2">
    <source>
        <dbReference type="EMBL" id="SPO36543.1"/>
    </source>
</evidence>
<reference evidence="2 3" key="1">
    <citation type="submission" date="2018-03" db="EMBL/GenBank/DDBJ databases">
        <authorList>
            <person name="Guldener U."/>
        </authorList>
    </citation>
    <scope>NUCLEOTIDE SEQUENCE [LARGE SCALE GENOMIC DNA]</scope>
    <source>
        <strain evidence="2 3">DAOM196992</strain>
    </source>
</reference>